<accession>A0ABD2AM10</accession>
<feature type="compositionally biased region" description="Basic and acidic residues" evidence="1">
    <location>
        <begin position="150"/>
        <end position="185"/>
    </location>
</feature>
<evidence type="ECO:0000313" key="2">
    <source>
        <dbReference type="EMBL" id="KAL2721575.1"/>
    </source>
</evidence>
<name>A0ABD2AM10_VESMC</name>
<dbReference type="EMBL" id="JAYRBN010000116">
    <property type="protein sequence ID" value="KAL2721575.1"/>
    <property type="molecule type" value="Genomic_DNA"/>
</dbReference>
<protein>
    <submittedName>
        <fullName evidence="2">FMRFamide-related neuropeptides-like</fullName>
    </submittedName>
</protein>
<dbReference type="AlphaFoldDB" id="A0ABD2AM10"/>
<gene>
    <name evidence="2" type="ORF">V1477_020395</name>
</gene>
<evidence type="ECO:0000256" key="1">
    <source>
        <dbReference type="SAM" id="MobiDB-lite"/>
    </source>
</evidence>
<comment type="caution">
    <text evidence="2">The sequence shown here is derived from an EMBL/GenBank/DDBJ whole genome shotgun (WGS) entry which is preliminary data.</text>
</comment>
<feature type="region of interest" description="Disordered" evidence="1">
    <location>
        <begin position="122"/>
        <end position="185"/>
    </location>
</feature>
<sequence length="428" mass="50243">MVRTKTRVPKSKNILEKELFENAAIRSAILAFHRFLKQHKSHRVEVAALGDPRSNGDSTLKSTIRDAFPLRELRASQQTGDIAPLSTPSASDISRHDRSCLYFDYKNQNAVLDFDISQVLPTQVPPRGEEEEEKEKKRKPERARMLKPQNSERRREKNIRKMERNTYTREKDGIEKKRREEKRKEMMDPIKTRVRKSSWIFRRKFREVLKNAAIRSAILAHHKILKIHKYFRPRSHRVEMAFRFGSFGLRSKLEMYKTPLTDCSTVHTVGFRHLETRPVVSIIRYFKEQNEVLVFVNARIRHPVKISKSTPGDRFCLSKVQKFLSPIMEINFQSPPKVRKFLSSLVEIYFVFQSAKISKSNHGDRFSKSFKGAKISKSTHEDRFCLSKVQKFLSPIMKIDFQSPPKVRKFLSSLAEIDFQSLRKCENF</sequence>
<reference evidence="2 3" key="1">
    <citation type="journal article" date="2024" name="Ann. Entomol. Soc. Am.">
        <title>Genomic analyses of the southern and eastern yellowjacket wasps (Hymenoptera: Vespidae) reveal evolutionary signatures of social life.</title>
        <authorList>
            <person name="Catto M.A."/>
            <person name="Caine P.B."/>
            <person name="Orr S.E."/>
            <person name="Hunt B.G."/>
            <person name="Goodisman M.A.D."/>
        </authorList>
    </citation>
    <scope>NUCLEOTIDE SEQUENCE [LARGE SCALE GENOMIC DNA]</scope>
    <source>
        <strain evidence="2">232</strain>
        <tissue evidence="2">Head and thorax</tissue>
    </source>
</reference>
<evidence type="ECO:0000313" key="3">
    <source>
        <dbReference type="Proteomes" id="UP001607303"/>
    </source>
</evidence>
<dbReference type="Proteomes" id="UP001607303">
    <property type="component" value="Unassembled WGS sequence"/>
</dbReference>
<organism evidence="2 3">
    <name type="scientific">Vespula maculifrons</name>
    <name type="common">Eastern yellow jacket</name>
    <name type="synonym">Wasp</name>
    <dbReference type="NCBI Taxonomy" id="7453"/>
    <lineage>
        <taxon>Eukaryota</taxon>
        <taxon>Metazoa</taxon>
        <taxon>Ecdysozoa</taxon>
        <taxon>Arthropoda</taxon>
        <taxon>Hexapoda</taxon>
        <taxon>Insecta</taxon>
        <taxon>Pterygota</taxon>
        <taxon>Neoptera</taxon>
        <taxon>Endopterygota</taxon>
        <taxon>Hymenoptera</taxon>
        <taxon>Apocrita</taxon>
        <taxon>Aculeata</taxon>
        <taxon>Vespoidea</taxon>
        <taxon>Vespidae</taxon>
        <taxon>Vespinae</taxon>
        <taxon>Vespula</taxon>
    </lineage>
</organism>
<proteinExistence type="predicted"/>
<keyword evidence="3" id="KW-1185">Reference proteome</keyword>